<evidence type="ECO:0000256" key="13">
    <source>
        <dbReference type="ARBA" id="ARBA00023136"/>
    </source>
</evidence>
<dbReference type="SMART" id="SM00388">
    <property type="entry name" value="HisKA"/>
    <property type="match status" value="1"/>
</dbReference>
<evidence type="ECO:0000256" key="14">
    <source>
        <dbReference type="SAM" id="Phobius"/>
    </source>
</evidence>
<dbReference type="GO" id="GO:0016036">
    <property type="term" value="P:cellular response to phosphate starvation"/>
    <property type="evidence" value="ECO:0007669"/>
    <property type="project" value="TreeGrafter"/>
</dbReference>
<evidence type="ECO:0000256" key="1">
    <source>
        <dbReference type="ARBA" id="ARBA00000085"/>
    </source>
</evidence>
<evidence type="ECO:0000256" key="3">
    <source>
        <dbReference type="ARBA" id="ARBA00012438"/>
    </source>
</evidence>
<dbReference type="CDD" id="cd06225">
    <property type="entry name" value="HAMP"/>
    <property type="match status" value="1"/>
</dbReference>
<reference evidence="19 20" key="1">
    <citation type="submission" date="2018-05" db="EMBL/GenBank/DDBJ databases">
        <title>Genomic analysis of Gracilibacillus dipsosauri DD1 reveals novel features of a salt-tolerant amylase.</title>
        <authorList>
            <person name="Deutch C.E."/>
            <person name="Yang S."/>
        </authorList>
    </citation>
    <scope>NUCLEOTIDE SEQUENCE [LARGE SCALE GENOMIC DNA]</scope>
    <source>
        <strain evidence="19 20">DD1</strain>
    </source>
</reference>
<gene>
    <name evidence="19" type="primary">walK</name>
    <name evidence="19" type="ORF">DLJ74_03830</name>
</gene>
<dbReference type="FunFam" id="3.30.565.10:FF:000006">
    <property type="entry name" value="Sensor histidine kinase WalK"/>
    <property type="match status" value="1"/>
</dbReference>
<evidence type="ECO:0000256" key="2">
    <source>
        <dbReference type="ARBA" id="ARBA00004651"/>
    </source>
</evidence>
<keyword evidence="12" id="KW-0902">Two-component regulatory system</keyword>
<dbReference type="PANTHER" id="PTHR45453:SF1">
    <property type="entry name" value="PHOSPHATE REGULON SENSOR PROTEIN PHOR"/>
    <property type="match status" value="1"/>
</dbReference>
<dbReference type="InterPro" id="IPR000014">
    <property type="entry name" value="PAS"/>
</dbReference>
<feature type="transmembrane region" description="Helical" evidence="14">
    <location>
        <begin position="12"/>
        <end position="34"/>
    </location>
</feature>
<dbReference type="Pfam" id="PF13426">
    <property type="entry name" value="PAS_9"/>
    <property type="match status" value="1"/>
</dbReference>
<protein>
    <recommendedName>
        <fullName evidence="3">histidine kinase</fullName>
        <ecNumber evidence="3">2.7.13.3</ecNumber>
    </recommendedName>
</protein>
<dbReference type="Gene3D" id="3.30.565.10">
    <property type="entry name" value="Histidine kinase-like ATPase, C-terminal domain"/>
    <property type="match status" value="1"/>
</dbReference>
<dbReference type="InterPro" id="IPR003660">
    <property type="entry name" value="HAMP_dom"/>
</dbReference>
<evidence type="ECO:0000256" key="9">
    <source>
        <dbReference type="ARBA" id="ARBA00022777"/>
    </source>
</evidence>
<feature type="domain" description="PAS" evidence="16">
    <location>
        <begin position="262"/>
        <end position="318"/>
    </location>
</feature>
<dbReference type="SUPFAM" id="SSF47384">
    <property type="entry name" value="Homodimeric domain of signal transducing histidine kinase"/>
    <property type="match status" value="1"/>
</dbReference>
<dbReference type="PROSITE" id="PS50112">
    <property type="entry name" value="PAS"/>
    <property type="match status" value="1"/>
</dbReference>
<dbReference type="AlphaFoldDB" id="A0A317L538"/>
<keyword evidence="4" id="KW-1003">Cell membrane</keyword>
<keyword evidence="9 19" id="KW-0418">Kinase</keyword>
<dbReference type="InterPro" id="IPR036890">
    <property type="entry name" value="HATPase_C_sf"/>
</dbReference>
<evidence type="ECO:0000313" key="19">
    <source>
        <dbReference type="EMBL" id="PWU70060.1"/>
    </source>
</evidence>
<accession>A0A317L538</accession>
<dbReference type="PROSITE" id="PS50113">
    <property type="entry name" value="PAC"/>
    <property type="match status" value="1"/>
</dbReference>
<dbReference type="NCBIfam" id="NF033092">
    <property type="entry name" value="HK_WalK"/>
    <property type="match status" value="1"/>
</dbReference>
<dbReference type="SMART" id="SM00387">
    <property type="entry name" value="HATPase_c"/>
    <property type="match status" value="1"/>
</dbReference>
<keyword evidence="13 14" id="KW-0472">Membrane</keyword>
<evidence type="ECO:0000256" key="12">
    <source>
        <dbReference type="ARBA" id="ARBA00023012"/>
    </source>
</evidence>
<dbReference type="PANTHER" id="PTHR45453">
    <property type="entry name" value="PHOSPHATE REGULON SENSOR PROTEIN PHOR"/>
    <property type="match status" value="1"/>
</dbReference>
<keyword evidence="11 14" id="KW-1133">Transmembrane helix</keyword>
<evidence type="ECO:0000256" key="5">
    <source>
        <dbReference type="ARBA" id="ARBA00022553"/>
    </source>
</evidence>
<dbReference type="PROSITE" id="PS50885">
    <property type="entry name" value="HAMP"/>
    <property type="match status" value="1"/>
</dbReference>
<feature type="domain" description="Histidine kinase" evidence="15">
    <location>
        <begin position="384"/>
        <end position="601"/>
    </location>
</feature>
<dbReference type="SMART" id="SM00091">
    <property type="entry name" value="PAS"/>
    <property type="match status" value="1"/>
</dbReference>
<dbReference type="InterPro" id="IPR005467">
    <property type="entry name" value="His_kinase_dom"/>
</dbReference>
<dbReference type="GO" id="GO:0004721">
    <property type="term" value="F:phosphoprotein phosphatase activity"/>
    <property type="evidence" value="ECO:0007669"/>
    <property type="project" value="TreeGrafter"/>
</dbReference>
<dbReference type="Pfam" id="PF02518">
    <property type="entry name" value="HATPase_c"/>
    <property type="match status" value="1"/>
</dbReference>
<keyword evidence="7 14" id="KW-0812">Transmembrane</keyword>
<dbReference type="SUPFAM" id="SSF55874">
    <property type="entry name" value="ATPase domain of HSP90 chaperone/DNA topoisomerase II/histidine kinase"/>
    <property type="match status" value="1"/>
</dbReference>
<dbReference type="GO" id="GO:0005886">
    <property type="term" value="C:plasma membrane"/>
    <property type="evidence" value="ECO:0007669"/>
    <property type="project" value="UniProtKB-SubCell"/>
</dbReference>
<dbReference type="InterPro" id="IPR050351">
    <property type="entry name" value="BphY/WalK/GraS-like"/>
</dbReference>
<evidence type="ECO:0000256" key="6">
    <source>
        <dbReference type="ARBA" id="ARBA00022679"/>
    </source>
</evidence>
<dbReference type="EMBL" id="QGTD01000004">
    <property type="protein sequence ID" value="PWU70060.1"/>
    <property type="molecule type" value="Genomic_DNA"/>
</dbReference>
<evidence type="ECO:0000256" key="8">
    <source>
        <dbReference type="ARBA" id="ARBA00022741"/>
    </source>
</evidence>
<dbReference type="CDD" id="cd00082">
    <property type="entry name" value="HisKA"/>
    <property type="match status" value="1"/>
</dbReference>
<evidence type="ECO:0000259" key="18">
    <source>
        <dbReference type="PROSITE" id="PS50885"/>
    </source>
</evidence>
<comment type="caution">
    <text evidence="19">The sequence shown here is derived from an EMBL/GenBank/DDBJ whole genome shotgun (WGS) entry which is preliminary data.</text>
</comment>
<dbReference type="Pfam" id="PF00512">
    <property type="entry name" value="HisKA"/>
    <property type="match status" value="1"/>
</dbReference>
<dbReference type="InterPro" id="IPR049814">
    <property type="entry name" value="Resp_reg_WalK"/>
</dbReference>
<dbReference type="InterPro" id="IPR003661">
    <property type="entry name" value="HisK_dim/P_dom"/>
</dbReference>
<dbReference type="Gene3D" id="1.10.287.130">
    <property type="match status" value="1"/>
</dbReference>
<dbReference type="SUPFAM" id="SSF158472">
    <property type="entry name" value="HAMP domain-like"/>
    <property type="match status" value="1"/>
</dbReference>
<keyword evidence="6" id="KW-0808">Transferase</keyword>
<organism evidence="19 20">
    <name type="scientific">Gracilibacillus dipsosauri</name>
    <dbReference type="NCBI Taxonomy" id="178340"/>
    <lineage>
        <taxon>Bacteria</taxon>
        <taxon>Bacillati</taxon>
        <taxon>Bacillota</taxon>
        <taxon>Bacilli</taxon>
        <taxon>Bacillales</taxon>
        <taxon>Bacillaceae</taxon>
        <taxon>Gracilibacillus</taxon>
    </lineage>
</organism>
<dbReference type="CDD" id="cd00130">
    <property type="entry name" value="PAS"/>
    <property type="match status" value="1"/>
</dbReference>
<dbReference type="OrthoDB" id="9813151at2"/>
<dbReference type="InterPro" id="IPR004358">
    <property type="entry name" value="Sig_transdc_His_kin-like_C"/>
</dbReference>
<evidence type="ECO:0000313" key="20">
    <source>
        <dbReference type="Proteomes" id="UP000245624"/>
    </source>
</evidence>
<dbReference type="EC" id="2.7.13.3" evidence="3"/>
<evidence type="ECO:0000256" key="11">
    <source>
        <dbReference type="ARBA" id="ARBA00022989"/>
    </source>
</evidence>
<dbReference type="PROSITE" id="PS50109">
    <property type="entry name" value="HIS_KIN"/>
    <property type="match status" value="1"/>
</dbReference>
<keyword evidence="5" id="KW-0597">Phosphoprotein</keyword>
<comment type="subcellular location">
    <subcellularLocation>
        <location evidence="2">Cell membrane</location>
        <topology evidence="2">Multi-pass membrane protein</topology>
    </subcellularLocation>
</comment>
<dbReference type="FunFam" id="1.10.287.130:FF:000001">
    <property type="entry name" value="Two-component sensor histidine kinase"/>
    <property type="match status" value="1"/>
</dbReference>
<keyword evidence="8" id="KW-0547">Nucleotide-binding</keyword>
<dbReference type="InterPro" id="IPR003594">
    <property type="entry name" value="HATPase_dom"/>
</dbReference>
<dbReference type="InterPro" id="IPR000700">
    <property type="entry name" value="PAS-assoc_C"/>
</dbReference>
<feature type="transmembrane region" description="Helical" evidence="14">
    <location>
        <begin position="184"/>
        <end position="207"/>
    </location>
</feature>
<feature type="domain" description="HAMP" evidence="18">
    <location>
        <begin position="205"/>
        <end position="257"/>
    </location>
</feature>
<dbReference type="SUPFAM" id="SSF55785">
    <property type="entry name" value="PYP-like sensor domain (PAS domain)"/>
    <property type="match status" value="1"/>
</dbReference>
<dbReference type="RefSeq" id="WP_109983430.1">
    <property type="nucleotide sequence ID" value="NZ_QGTD01000004.1"/>
</dbReference>
<proteinExistence type="predicted"/>
<evidence type="ECO:0000256" key="4">
    <source>
        <dbReference type="ARBA" id="ARBA00022475"/>
    </source>
</evidence>
<dbReference type="NCBIfam" id="TIGR00229">
    <property type="entry name" value="sensory_box"/>
    <property type="match status" value="1"/>
</dbReference>
<dbReference type="GO" id="GO:0005524">
    <property type="term" value="F:ATP binding"/>
    <property type="evidence" value="ECO:0007669"/>
    <property type="project" value="UniProtKB-KW"/>
</dbReference>
<dbReference type="Gene3D" id="1.10.8.500">
    <property type="entry name" value="HAMP domain in histidine kinase"/>
    <property type="match status" value="1"/>
</dbReference>
<dbReference type="InterPro" id="IPR057640">
    <property type="entry name" value="Cache_WalK"/>
</dbReference>
<feature type="domain" description="PAC" evidence="17">
    <location>
        <begin position="326"/>
        <end position="380"/>
    </location>
</feature>
<dbReference type="Pfam" id="PF00672">
    <property type="entry name" value="HAMP"/>
    <property type="match status" value="1"/>
</dbReference>
<dbReference type="GO" id="GO:0000155">
    <property type="term" value="F:phosphorelay sensor kinase activity"/>
    <property type="evidence" value="ECO:0007669"/>
    <property type="project" value="InterPro"/>
</dbReference>
<keyword evidence="10" id="KW-0067">ATP-binding</keyword>
<comment type="catalytic activity">
    <reaction evidence="1">
        <text>ATP + protein L-histidine = ADP + protein N-phospho-L-histidine.</text>
        <dbReference type="EC" id="2.7.13.3"/>
    </reaction>
</comment>
<evidence type="ECO:0000259" key="17">
    <source>
        <dbReference type="PROSITE" id="PS50113"/>
    </source>
</evidence>
<evidence type="ECO:0000256" key="7">
    <source>
        <dbReference type="ARBA" id="ARBA00022692"/>
    </source>
</evidence>
<dbReference type="InterPro" id="IPR035965">
    <property type="entry name" value="PAS-like_dom_sf"/>
</dbReference>
<dbReference type="Gene3D" id="3.30.450.20">
    <property type="entry name" value="PAS domain"/>
    <property type="match status" value="2"/>
</dbReference>
<dbReference type="SUPFAM" id="SSF103190">
    <property type="entry name" value="Sensory domain-like"/>
    <property type="match status" value="1"/>
</dbReference>
<evidence type="ECO:0000259" key="16">
    <source>
        <dbReference type="PROSITE" id="PS50112"/>
    </source>
</evidence>
<dbReference type="Proteomes" id="UP000245624">
    <property type="component" value="Unassembled WGS sequence"/>
</dbReference>
<sequence>MKRVGFFQSIRLKIIIILSLFLLLAVQLIGAYFLDKLETNLNTNFEANLDDRLTVLKTNLEEAFQEKRPENGEEPTLQEDVSDIIDRYSRDIFTDLQVIDSQYRVIGANSDLERIGKRVTGNIAINGALKFAEEEKEKFRYSNDRMIAKTVPIMDNATNTPVGAVRVEASIEDVYDQLEEISKIFLSGTILTVVVSIILGILVARTITKPITEMRKQAMVIAKGDFSKKVNVYGVDEIGQLATTFNDMTDRLKLANQTTEEERRKLSSVLSNMSEGVIATDEKGRIVLMNDPAINLIDTSFSEAKGKPIADVLQIEEKVLDIKELEETNSLTIDFSDDDQLFLIRASFSVVQDEEENFNGLITVISDVTEQEKVERERREFVSNVSHELRTPLTTMRSYIEALTDGAWEDKEIAPQFLEVTQNETDRMIRLVNDLLQLSKMDHKEGAMNKQKVELVSFVENILDRFDMNKTDVIGIERKFPKEQIKTRIDQDKITQVIDNIMSNAIKYSPEGGKITFQLAKEQNRVKFSIKDQGLGIAREKVDKIFDRFYRVDKARSRELGGTGLGLAISKEIIEAHHGHIWATSKEGQGTTIYFTLPLKNRKRGNQK</sequence>
<dbReference type="SMART" id="SM00304">
    <property type="entry name" value="HAMP"/>
    <property type="match status" value="1"/>
</dbReference>
<keyword evidence="20" id="KW-1185">Reference proteome</keyword>
<evidence type="ECO:0000256" key="10">
    <source>
        <dbReference type="ARBA" id="ARBA00022840"/>
    </source>
</evidence>
<evidence type="ECO:0000259" key="15">
    <source>
        <dbReference type="PROSITE" id="PS50109"/>
    </source>
</evidence>
<dbReference type="Pfam" id="PF23846">
    <property type="entry name" value="Cache_WalK"/>
    <property type="match status" value="1"/>
</dbReference>
<name>A0A317L538_9BACI</name>
<dbReference type="PRINTS" id="PR00344">
    <property type="entry name" value="BCTRLSENSOR"/>
</dbReference>
<dbReference type="InterPro" id="IPR036097">
    <property type="entry name" value="HisK_dim/P_sf"/>
</dbReference>
<dbReference type="InterPro" id="IPR029151">
    <property type="entry name" value="Sensor-like_sf"/>
</dbReference>